<protein>
    <submittedName>
        <fullName evidence="2">Uncharacterized protein</fullName>
    </submittedName>
</protein>
<sequence>MDRASSDSPPFTHPRTDAAALSSPPLPFGQRPMFSSALNPSHSVPPHSSARDPSSRAIEPPNEIAGSNRTRAQAASRLVLYPVEGLRRSHLSPPSPRTWETFSVVPEEGVRENSW</sequence>
<comment type="caution">
    <text evidence="2">The sequence shown here is derived from an EMBL/GenBank/DDBJ whole genome shotgun (WGS) entry which is preliminary data.</text>
</comment>
<evidence type="ECO:0000313" key="2">
    <source>
        <dbReference type="EMBL" id="KAK1564031.1"/>
    </source>
</evidence>
<name>A0AAD8PJF6_9PEZI</name>
<keyword evidence="3" id="KW-1185">Reference proteome</keyword>
<evidence type="ECO:0000313" key="3">
    <source>
        <dbReference type="Proteomes" id="UP001230504"/>
    </source>
</evidence>
<reference evidence="2" key="1">
    <citation type="submission" date="2021-06" db="EMBL/GenBank/DDBJ databases">
        <title>Comparative genomics, transcriptomics and evolutionary studies reveal genomic signatures of adaptation to plant cell wall in hemibiotrophic fungi.</title>
        <authorList>
            <consortium name="DOE Joint Genome Institute"/>
            <person name="Baroncelli R."/>
            <person name="Diaz J.F."/>
            <person name="Benocci T."/>
            <person name="Peng M."/>
            <person name="Battaglia E."/>
            <person name="Haridas S."/>
            <person name="Andreopoulos W."/>
            <person name="Labutti K."/>
            <person name="Pangilinan J."/>
            <person name="Floch G.L."/>
            <person name="Makela M.R."/>
            <person name="Henrissat B."/>
            <person name="Grigoriev I.V."/>
            <person name="Crouch J.A."/>
            <person name="De Vries R.P."/>
            <person name="Sukno S.A."/>
            <person name="Thon M.R."/>
        </authorList>
    </citation>
    <scope>NUCLEOTIDE SEQUENCE</scope>
    <source>
        <strain evidence="2">CBS 125086</strain>
    </source>
</reference>
<dbReference type="AlphaFoldDB" id="A0AAD8PJF6"/>
<dbReference type="Proteomes" id="UP001230504">
    <property type="component" value="Unassembled WGS sequence"/>
</dbReference>
<accession>A0AAD8PJF6</accession>
<gene>
    <name evidence="2" type="ORF">LY79DRAFT_573793</name>
</gene>
<dbReference type="EMBL" id="JAHLJV010000224">
    <property type="protein sequence ID" value="KAK1564031.1"/>
    <property type="molecule type" value="Genomic_DNA"/>
</dbReference>
<evidence type="ECO:0000256" key="1">
    <source>
        <dbReference type="SAM" id="MobiDB-lite"/>
    </source>
</evidence>
<dbReference type="RefSeq" id="XP_060406900.1">
    <property type="nucleotide sequence ID" value="XM_060559507.1"/>
</dbReference>
<feature type="region of interest" description="Disordered" evidence="1">
    <location>
        <begin position="1"/>
        <end position="73"/>
    </location>
</feature>
<dbReference type="GeneID" id="85443747"/>
<proteinExistence type="predicted"/>
<organism evidence="2 3">
    <name type="scientific">Colletotrichum navitas</name>
    <dbReference type="NCBI Taxonomy" id="681940"/>
    <lineage>
        <taxon>Eukaryota</taxon>
        <taxon>Fungi</taxon>
        <taxon>Dikarya</taxon>
        <taxon>Ascomycota</taxon>
        <taxon>Pezizomycotina</taxon>
        <taxon>Sordariomycetes</taxon>
        <taxon>Hypocreomycetidae</taxon>
        <taxon>Glomerellales</taxon>
        <taxon>Glomerellaceae</taxon>
        <taxon>Colletotrichum</taxon>
        <taxon>Colletotrichum graminicola species complex</taxon>
    </lineage>
</organism>